<proteinExistence type="predicted"/>
<name>A0A183PXH8_9TREM</name>
<keyword evidence="2" id="KW-1185">Reference proteome</keyword>
<protein>
    <submittedName>
        <fullName evidence="1">Uncharacterized protein</fullName>
    </submittedName>
</protein>
<organism evidence="1 2">
    <name type="scientific">Schistosoma mattheei</name>
    <dbReference type="NCBI Taxonomy" id="31246"/>
    <lineage>
        <taxon>Eukaryota</taxon>
        <taxon>Metazoa</taxon>
        <taxon>Spiralia</taxon>
        <taxon>Lophotrochozoa</taxon>
        <taxon>Platyhelminthes</taxon>
        <taxon>Trematoda</taxon>
        <taxon>Digenea</taxon>
        <taxon>Strigeidida</taxon>
        <taxon>Schistosomatoidea</taxon>
        <taxon>Schistosomatidae</taxon>
        <taxon>Schistosoma</taxon>
    </lineage>
</organism>
<gene>
    <name evidence="1" type="ORF">SMTD_LOCUS19064</name>
</gene>
<evidence type="ECO:0000313" key="1">
    <source>
        <dbReference type="EMBL" id="VDP78757.1"/>
    </source>
</evidence>
<dbReference type="Proteomes" id="UP000269396">
    <property type="component" value="Unassembled WGS sequence"/>
</dbReference>
<dbReference type="EMBL" id="UZAL01041598">
    <property type="protein sequence ID" value="VDP78757.1"/>
    <property type="molecule type" value="Genomic_DNA"/>
</dbReference>
<sequence>MEPAMEKLDIHSTSEDYFERFEIWAMTKSIQLIKNSGYAGKAHFASLYNYQGITTRLCQVCSKERKFPKMIHQDIKNSATLRHPNPVHTQGYAEFSCYCMAFPNDSHISDEISYKSEENMLNEPIHYQKPGAVKIDANFFNDSLLCNDILNKFHENVS</sequence>
<dbReference type="AlphaFoldDB" id="A0A183PXH8"/>
<reference evidence="1 2" key="1">
    <citation type="submission" date="2018-11" db="EMBL/GenBank/DDBJ databases">
        <authorList>
            <consortium name="Pathogen Informatics"/>
        </authorList>
    </citation>
    <scope>NUCLEOTIDE SEQUENCE [LARGE SCALE GENOMIC DNA]</scope>
    <source>
        <strain>Denwood</strain>
        <strain evidence="2">Zambia</strain>
    </source>
</reference>
<evidence type="ECO:0000313" key="2">
    <source>
        <dbReference type="Proteomes" id="UP000269396"/>
    </source>
</evidence>
<accession>A0A183PXH8</accession>